<dbReference type="Pfam" id="PF00069">
    <property type="entry name" value="Pkinase"/>
    <property type="match status" value="1"/>
</dbReference>
<keyword evidence="3" id="KW-0472">Membrane</keyword>
<dbReference type="Gene3D" id="3.30.200.20">
    <property type="entry name" value="Phosphorylase Kinase, domain 1"/>
    <property type="match status" value="1"/>
</dbReference>
<evidence type="ECO:0000256" key="2">
    <source>
        <dbReference type="ARBA" id="ARBA00022737"/>
    </source>
</evidence>
<dbReference type="STRING" id="1202772.A0A1V9ZPG1"/>
<dbReference type="PANTHER" id="PTHR44329:SF214">
    <property type="entry name" value="PROTEIN KINASE DOMAIN-CONTAINING PROTEIN"/>
    <property type="match status" value="1"/>
</dbReference>
<feature type="domain" description="Protein kinase" evidence="4">
    <location>
        <begin position="382"/>
        <end position="649"/>
    </location>
</feature>
<name>A0A1V9ZPG1_ACHHY</name>
<feature type="transmembrane region" description="Helical" evidence="3">
    <location>
        <begin position="305"/>
        <end position="330"/>
    </location>
</feature>
<sequence length="649" mass="70582">MPAACPYTDVKAGPILVADGNCAAGESPCLIDSNCKLTGASPFPSMANQFDGGVNAIGDLTNYKPTTIYVLNSTAPINLAHAVFPPTLTKIFFIKTTIDITSLKTDLPATVDTLFVTNLDGNQLTSYPKNLPPTFKRLSVLLDAPILTHHLVNDLTSIPPPTPSLDYLNLYGNKITSVVNLDFSNLIYLSLAMNPVTTISNINLSSNIAFLSVASVTHASLLHCSDCYGCKLTNFTMTDASYTALNALRPWNGDESAYKGFNMNADVVVDATACRASGGVVKYLWAGVSSSSIQTCVMPASRTNAAALAAIIGGIGGALVLLALVVFCCWKRRRAAGKQSSALSVAHETVQESNSDMYKAVDDDMDLSALRLLRLELPELSVTSTRPLAAGAYGEVWAGEYAGEHVAIKRLRDHSARNTQLFIDEILLLSRIDSPYIVKLVGASWRRLTDLECVVEFMDLGDLRSYLTRTPAEIYPWQEKYDCVMSIALGLVCLHSFDPRIVHRDLKSRNVLLDSTKGTKLTDFGTSREVENTMTNGMGTYQWMAPEIILGTHYSEAVDIYSFGVILSEMSTHAVPYASLVNPSTGHSYSQQYILTHVSMGLLKPSFDAKSPSWVQSIANECLALDPNDRPTAIQLVNMLRKTDAKRRN</sequence>
<proteinExistence type="predicted"/>
<dbReference type="InterPro" id="IPR032675">
    <property type="entry name" value="LRR_dom_sf"/>
</dbReference>
<dbReference type="GO" id="GO:0004674">
    <property type="term" value="F:protein serine/threonine kinase activity"/>
    <property type="evidence" value="ECO:0007669"/>
    <property type="project" value="TreeGrafter"/>
</dbReference>
<evidence type="ECO:0000259" key="4">
    <source>
        <dbReference type="PROSITE" id="PS50011"/>
    </source>
</evidence>
<reference evidence="5 6" key="1">
    <citation type="journal article" date="2014" name="Genome Biol. Evol.">
        <title>The secreted proteins of Achlya hypogyna and Thraustotheca clavata identify the ancestral oomycete secretome and reveal gene acquisitions by horizontal gene transfer.</title>
        <authorList>
            <person name="Misner I."/>
            <person name="Blouin N."/>
            <person name="Leonard G."/>
            <person name="Richards T.A."/>
            <person name="Lane C.E."/>
        </authorList>
    </citation>
    <scope>NUCLEOTIDE SEQUENCE [LARGE SCALE GENOMIC DNA]</scope>
    <source>
        <strain evidence="5 6">ATCC 48635</strain>
    </source>
</reference>
<dbReference type="OrthoDB" id="122279at2759"/>
<dbReference type="InterPro" id="IPR000719">
    <property type="entry name" value="Prot_kinase_dom"/>
</dbReference>
<dbReference type="SUPFAM" id="SSF52058">
    <property type="entry name" value="L domain-like"/>
    <property type="match status" value="1"/>
</dbReference>
<dbReference type="InterPro" id="IPR051681">
    <property type="entry name" value="Ser/Thr_Kinases-Pseudokinases"/>
</dbReference>
<keyword evidence="3" id="KW-0812">Transmembrane</keyword>
<dbReference type="PANTHER" id="PTHR44329">
    <property type="entry name" value="SERINE/THREONINE-PROTEIN KINASE TNNI3K-RELATED"/>
    <property type="match status" value="1"/>
</dbReference>
<organism evidence="5 6">
    <name type="scientific">Achlya hypogyna</name>
    <name type="common">Oomycete</name>
    <name type="synonym">Protoachlya hypogyna</name>
    <dbReference type="NCBI Taxonomy" id="1202772"/>
    <lineage>
        <taxon>Eukaryota</taxon>
        <taxon>Sar</taxon>
        <taxon>Stramenopiles</taxon>
        <taxon>Oomycota</taxon>
        <taxon>Saprolegniomycetes</taxon>
        <taxon>Saprolegniales</taxon>
        <taxon>Achlyaceae</taxon>
        <taxon>Achlya</taxon>
    </lineage>
</organism>
<evidence type="ECO:0000256" key="1">
    <source>
        <dbReference type="ARBA" id="ARBA00022614"/>
    </source>
</evidence>
<dbReference type="Proteomes" id="UP000243579">
    <property type="component" value="Unassembled WGS sequence"/>
</dbReference>
<dbReference type="SUPFAM" id="SSF56112">
    <property type="entry name" value="Protein kinase-like (PK-like)"/>
    <property type="match status" value="1"/>
</dbReference>
<protein>
    <submittedName>
        <fullName evidence="5">Protein kinase</fullName>
    </submittedName>
</protein>
<dbReference type="EMBL" id="JNBR01000037">
    <property type="protein sequence ID" value="OQR99874.1"/>
    <property type="molecule type" value="Genomic_DNA"/>
</dbReference>
<comment type="caution">
    <text evidence="5">The sequence shown here is derived from an EMBL/GenBank/DDBJ whole genome shotgun (WGS) entry which is preliminary data.</text>
</comment>
<dbReference type="InterPro" id="IPR001611">
    <property type="entry name" value="Leu-rich_rpt"/>
</dbReference>
<evidence type="ECO:0000313" key="6">
    <source>
        <dbReference type="Proteomes" id="UP000243579"/>
    </source>
</evidence>
<dbReference type="InterPro" id="IPR008271">
    <property type="entry name" value="Ser/Thr_kinase_AS"/>
</dbReference>
<dbReference type="GO" id="GO:0005524">
    <property type="term" value="F:ATP binding"/>
    <property type="evidence" value="ECO:0007669"/>
    <property type="project" value="InterPro"/>
</dbReference>
<dbReference type="SMART" id="SM00220">
    <property type="entry name" value="S_TKc"/>
    <property type="match status" value="1"/>
</dbReference>
<evidence type="ECO:0000256" key="3">
    <source>
        <dbReference type="SAM" id="Phobius"/>
    </source>
</evidence>
<dbReference type="PROSITE" id="PS50011">
    <property type="entry name" value="PROTEIN_KINASE_DOM"/>
    <property type="match status" value="1"/>
</dbReference>
<keyword evidence="2" id="KW-0677">Repeat</keyword>
<keyword evidence="3" id="KW-1133">Transmembrane helix</keyword>
<accession>A0A1V9ZPG1</accession>
<dbReference type="PROSITE" id="PS00108">
    <property type="entry name" value="PROTEIN_KINASE_ST"/>
    <property type="match status" value="1"/>
</dbReference>
<evidence type="ECO:0000313" key="5">
    <source>
        <dbReference type="EMBL" id="OQR99874.1"/>
    </source>
</evidence>
<dbReference type="PROSITE" id="PS51450">
    <property type="entry name" value="LRR"/>
    <property type="match status" value="1"/>
</dbReference>
<dbReference type="Gene3D" id="3.80.10.10">
    <property type="entry name" value="Ribonuclease Inhibitor"/>
    <property type="match status" value="1"/>
</dbReference>
<keyword evidence="1" id="KW-0433">Leucine-rich repeat</keyword>
<dbReference type="InterPro" id="IPR011009">
    <property type="entry name" value="Kinase-like_dom_sf"/>
</dbReference>
<keyword evidence="5" id="KW-0808">Transferase</keyword>
<gene>
    <name evidence="5" type="ORF">ACHHYP_04211</name>
</gene>
<keyword evidence="5" id="KW-0418">Kinase</keyword>
<dbReference type="AlphaFoldDB" id="A0A1V9ZPG1"/>
<dbReference type="Gene3D" id="1.10.510.10">
    <property type="entry name" value="Transferase(Phosphotransferase) domain 1"/>
    <property type="match status" value="1"/>
</dbReference>
<keyword evidence="6" id="KW-1185">Reference proteome</keyword>